<comment type="caution">
    <text evidence="1">The sequence shown here is derived from an EMBL/GenBank/DDBJ whole genome shotgun (WGS) entry which is preliminary data.</text>
</comment>
<dbReference type="AlphaFoldDB" id="A0A4Z2J7Y4"/>
<evidence type="ECO:0000313" key="2">
    <source>
        <dbReference type="Proteomes" id="UP000314294"/>
    </source>
</evidence>
<gene>
    <name evidence="1" type="ORF">EYF80_003544</name>
</gene>
<protein>
    <submittedName>
        <fullName evidence="1">Uncharacterized protein</fullName>
    </submittedName>
</protein>
<name>A0A4Z2J7Y4_9TELE</name>
<dbReference type="EMBL" id="SRLO01000017">
    <property type="protein sequence ID" value="TNN86127.1"/>
    <property type="molecule type" value="Genomic_DNA"/>
</dbReference>
<proteinExistence type="predicted"/>
<dbReference type="Proteomes" id="UP000314294">
    <property type="component" value="Unassembled WGS sequence"/>
</dbReference>
<accession>A0A4Z2J7Y4</accession>
<sequence>MTLGFELLTSLQRPSVITWTVLRSPQFEVLPSPSEESSSEEARGTASSLAAIHHIRCHRASRPPAPAAEMYECNMNTKGLR</sequence>
<evidence type="ECO:0000313" key="1">
    <source>
        <dbReference type="EMBL" id="TNN86127.1"/>
    </source>
</evidence>
<keyword evidence="2" id="KW-1185">Reference proteome</keyword>
<organism evidence="1 2">
    <name type="scientific">Liparis tanakae</name>
    <name type="common">Tanaka's snailfish</name>
    <dbReference type="NCBI Taxonomy" id="230148"/>
    <lineage>
        <taxon>Eukaryota</taxon>
        <taxon>Metazoa</taxon>
        <taxon>Chordata</taxon>
        <taxon>Craniata</taxon>
        <taxon>Vertebrata</taxon>
        <taxon>Euteleostomi</taxon>
        <taxon>Actinopterygii</taxon>
        <taxon>Neopterygii</taxon>
        <taxon>Teleostei</taxon>
        <taxon>Neoteleostei</taxon>
        <taxon>Acanthomorphata</taxon>
        <taxon>Eupercaria</taxon>
        <taxon>Perciformes</taxon>
        <taxon>Cottioidei</taxon>
        <taxon>Cottales</taxon>
        <taxon>Liparidae</taxon>
        <taxon>Liparis</taxon>
    </lineage>
</organism>
<reference evidence="1 2" key="1">
    <citation type="submission" date="2019-03" db="EMBL/GenBank/DDBJ databases">
        <title>First draft genome of Liparis tanakae, snailfish: a comprehensive survey of snailfish specific genes.</title>
        <authorList>
            <person name="Kim W."/>
            <person name="Song I."/>
            <person name="Jeong J.-H."/>
            <person name="Kim D."/>
            <person name="Kim S."/>
            <person name="Ryu S."/>
            <person name="Song J.Y."/>
            <person name="Lee S.K."/>
        </authorList>
    </citation>
    <scope>NUCLEOTIDE SEQUENCE [LARGE SCALE GENOMIC DNA]</scope>
    <source>
        <tissue evidence="1">Muscle</tissue>
    </source>
</reference>